<name>A0AC34F7D5_9BILA</name>
<sequence length="347" mass="41253">MQKPQKLDLETMKNNATKHGNAINLHWIIPKFEIQKKSAFKSETIACHRIEGLSYYLKFFPNQNGNAVIAFKFINEIKDIIDFKTTFFIKSAGFEKELTGDYQRDFLRKIGKSLPIKFELVLCSTKDLYDEKQHFFDQHDELNIQCEGLFTYYEFSPEYSSPDRWRFKSGKKSMQPYRRVEYDWDIKLIAKNGIVECHKWVLATRAKFFNDMYTSDEQLDVTEFEMKEFDVKIVQIAVILCYDQTKMISPPRFEEKLELLRFFYRYPIQKYKAELEEHMMTIIDETNVCLIAQAAIDSHCSKLKNKCAKYMKLCAQNNVPITDLNQLDEKFRLKVLKTLFMHETLTY</sequence>
<protein>
    <submittedName>
        <fullName evidence="2">BTB domain-containing protein</fullName>
    </submittedName>
</protein>
<evidence type="ECO:0000313" key="1">
    <source>
        <dbReference type="Proteomes" id="UP000887579"/>
    </source>
</evidence>
<dbReference type="Proteomes" id="UP000887579">
    <property type="component" value="Unplaced"/>
</dbReference>
<reference evidence="2" key="1">
    <citation type="submission" date="2022-11" db="UniProtKB">
        <authorList>
            <consortium name="WormBaseParasite"/>
        </authorList>
    </citation>
    <scope>IDENTIFICATION</scope>
</reference>
<accession>A0AC34F7D5</accession>
<organism evidence="1 2">
    <name type="scientific">Panagrolaimus sp. ES5</name>
    <dbReference type="NCBI Taxonomy" id="591445"/>
    <lineage>
        <taxon>Eukaryota</taxon>
        <taxon>Metazoa</taxon>
        <taxon>Ecdysozoa</taxon>
        <taxon>Nematoda</taxon>
        <taxon>Chromadorea</taxon>
        <taxon>Rhabditida</taxon>
        <taxon>Tylenchina</taxon>
        <taxon>Panagrolaimomorpha</taxon>
        <taxon>Panagrolaimoidea</taxon>
        <taxon>Panagrolaimidae</taxon>
        <taxon>Panagrolaimus</taxon>
    </lineage>
</organism>
<proteinExistence type="predicted"/>
<evidence type="ECO:0000313" key="2">
    <source>
        <dbReference type="WBParaSite" id="ES5_v2.g13075.t1"/>
    </source>
</evidence>
<dbReference type="WBParaSite" id="ES5_v2.g13075.t1">
    <property type="protein sequence ID" value="ES5_v2.g13075.t1"/>
    <property type="gene ID" value="ES5_v2.g13075"/>
</dbReference>